<evidence type="ECO:0000259" key="6">
    <source>
        <dbReference type="Pfam" id="PF07959"/>
    </source>
</evidence>
<organism evidence="7 8">
    <name type="scientific">Candidatus Avichristensenella intestinipullorum</name>
    <dbReference type="NCBI Taxonomy" id="2840693"/>
    <lineage>
        <taxon>Bacteria</taxon>
        <taxon>Bacillati</taxon>
        <taxon>Bacillota</taxon>
        <taxon>Clostridia</taxon>
        <taxon>Candidatus Avichristensenella</taxon>
    </lineage>
</organism>
<dbReference type="InterPro" id="IPR052203">
    <property type="entry name" value="GHMP_Kinase-Related"/>
</dbReference>
<accession>A0A9D0YY44</accession>
<dbReference type="Gene3D" id="2.160.10.10">
    <property type="entry name" value="Hexapeptide repeat proteins"/>
    <property type="match status" value="1"/>
</dbReference>
<keyword evidence="1" id="KW-0808">Transferase</keyword>
<keyword evidence="3" id="KW-0418">Kinase</keyword>
<evidence type="ECO:0000256" key="4">
    <source>
        <dbReference type="ARBA" id="ARBA00022840"/>
    </source>
</evidence>
<dbReference type="Proteomes" id="UP000886819">
    <property type="component" value="Unassembled WGS sequence"/>
</dbReference>
<keyword evidence="4" id="KW-0067">ATP-binding</keyword>
<evidence type="ECO:0000259" key="5">
    <source>
        <dbReference type="Pfam" id="PF00288"/>
    </source>
</evidence>
<dbReference type="PRINTS" id="PR00959">
    <property type="entry name" value="MEVGALKINASE"/>
</dbReference>
<name>A0A9D0YY44_9FIRM</name>
<dbReference type="Gene3D" id="3.30.230.120">
    <property type="match status" value="1"/>
</dbReference>
<evidence type="ECO:0000256" key="1">
    <source>
        <dbReference type="ARBA" id="ARBA00022679"/>
    </source>
</evidence>
<feature type="domain" description="GDP-fucose pyrophosphorylase" evidence="6">
    <location>
        <begin position="102"/>
        <end position="452"/>
    </location>
</feature>
<dbReference type="Pfam" id="PF00288">
    <property type="entry name" value="GHMP_kinases_N"/>
    <property type="match status" value="1"/>
</dbReference>
<dbReference type="Pfam" id="PF07959">
    <property type="entry name" value="Fucose_pyrophosphorylase"/>
    <property type="match status" value="1"/>
</dbReference>
<evidence type="ECO:0000256" key="2">
    <source>
        <dbReference type="ARBA" id="ARBA00022741"/>
    </source>
</evidence>
<dbReference type="SUPFAM" id="SSF55060">
    <property type="entry name" value="GHMP Kinase, C-terminal domain"/>
    <property type="match status" value="1"/>
</dbReference>
<sequence>MDDIRSMFLRQSLWDCQSVFAQSLAHTDAPAWDYLVITAANETQAAAYRAQVNARLSAGQLPRQTRYLVIPDPDGRRVGSGGATLNVMRELDRAEGGTGAFAQKRVLVLHSGGDGQRAPQYSACGKLFSRVPRALPDGRASTLFDEFCISLSGMPNRVGSGMLVLSGDVLLLFNALQIDLENRGAACLSFKAPVETGSHHGVFLPGEGGVVRRFLHKQPVETLRRLGAVNEQGMVDIDTGAVWLDEERVRALYGLIPDEASFARFVNEEVRLSFYGDFIYPMAEASTLEEYLRQAPENAFSPALDACRRAIWQALGGTTLALLRLAPAEFIHFGTTRQWRALLLEGEERFGCLGWRRSVVSAGAGKEIAAINSLLQPGAQVGEGSAVEDSIVRAGARVGRGCVVSNADLEETLPDGAVLHVLPVDGGTAFCARLYGVEDNPKEAKWFGRPIDQPLWTAPIHPVCATARGAVRAALCGEPAERRMSLKESFGRASLEDLLAWQRRVALLVRQRRVQADLEAGRPVTEVLALLHEGGSRLEALLRERAETAPFPLNHRLYYALAQARRARGEEGADALEDGCWRAVNDHLLAAARAETAVLPPARIVCDRAECALPVRVNWGGGWSDTPPYCLEFGGAVLNAAVLLDGRNPVRAWAERLEEPVVRIESLDLGVRRDYTRLEELATGNPHDAHALCKAALAVCGVTGEEGPTTLAERLRRIGGGICLRTAVENVPKGSGLGTSSILCAAVVRALSRLLGQPEDDARVASLALCMEQLMNTGGGWQDQAGGLLPGIKLISTHPGTPQRLAWRSIAVPDAAFAALQRRHALVFTGQRRMARNILREIMGKAVARDQDTLRVLSAIQRLAVLMAFELETGDLDSFGRLLWEHWALSKRLDPGSSNTCIDHMIAVCTDLIDGVMICGAGGGGFLSMLLKDGVTRADLRDRLAGVFQESGVRVWNAELAR</sequence>
<dbReference type="InterPro" id="IPR006204">
    <property type="entry name" value="GHMP_kinase_N_dom"/>
</dbReference>
<dbReference type="AlphaFoldDB" id="A0A9D0YY44"/>
<dbReference type="GO" id="GO:0005524">
    <property type="term" value="F:ATP binding"/>
    <property type="evidence" value="ECO:0007669"/>
    <property type="project" value="UniProtKB-KW"/>
</dbReference>
<dbReference type="InterPro" id="IPR020568">
    <property type="entry name" value="Ribosomal_Su5_D2-typ_SF"/>
</dbReference>
<dbReference type="GO" id="GO:0042352">
    <property type="term" value="P:GDP-L-fucose salvage"/>
    <property type="evidence" value="ECO:0007669"/>
    <property type="project" value="TreeGrafter"/>
</dbReference>
<reference evidence="7" key="1">
    <citation type="submission" date="2020-10" db="EMBL/GenBank/DDBJ databases">
        <authorList>
            <person name="Gilroy R."/>
        </authorList>
    </citation>
    <scope>NUCLEOTIDE SEQUENCE</scope>
    <source>
        <strain evidence="7">ChiHile30-977</strain>
    </source>
</reference>
<dbReference type="SUPFAM" id="SSF54211">
    <property type="entry name" value="Ribosomal protein S5 domain 2-like"/>
    <property type="match status" value="1"/>
</dbReference>
<feature type="domain" description="GHMP kinase N-terminal" evidence="5">
    <location>
        <begin position="717"/>
        <end position="786"/>
    </location>
</feature>
<evidence type="ECO:0000256" key="3">
    <source>
        <dbReference type="ARBA" id="ARBA00022777"/>
    </source>
</evidence>
<dbReference type="EMBL" id="DVFI01000151">
    <property type="protein sequence ID" value="HIQ64073.1"/>
    <property type="molecule type" value="Genomic_DNA"/>
</dbReference>
<dbReference type="InterPro" id="IPR012887">
    <property type="entry name" value="GDP_fucose_pyrophosphorylase"/>
</dbReference>
<evidence type="ECO:0000313" key="8">
    <source>
        <dbReference type="Proteomes" id="UP000886819"/>
    </source>
</evidence>
<reference evidence="7" key="2">
    <citation type="journal article" date="2021" name="PeerJ">
        <title>Extensive microbial diversity within the chicken gut microbiome revealed by metagenomics and culture.</title>
        <authorList>
            <person name="Gilroy R."/>
            <person name="Ravi A."/>
            <person name="Getino M."/>
            <person name="Pursley I."/>
            <person name="Horton D.L."/>
            <person name="Alikhan N.F."/>
            <person name="Baker D."/>
            <person name="Gharbi K."/>
            <person name="Hall N."/>
            <person name="Watson M."/>
            <person name="Adriaenssens E.M."/>
            <person name="Foster-Nyarko E."/>
            <person name="Jarju S."/>
            <person name="Secka A."/>
            <person name="Antonio M."/>
            <person name="Oren A."/>
            <person name="Chaudhuri R.R."/>
            <person name="La Ragione R."/>
            <person name="Hildebrand F."/>
            <person name="Pallen M.J."/>
        </authorList>
    </citation>
    <scope>NUCLEOTIDE SEQUENCE</scope>
    <source>
        <strain evidence="7">ChiHile30-977</strain>
    </source>
</reference>
<protein>
    <submittedName>
        <fullName evidence="7">Bifunctional fucokinase/L-fucose-1-P-guanylyltransferase</fullName>
    </submittedName>
</protein>
<comment type="caution">
    <text evidence="7">The sequence shown here is derived from an EMBL/GenBank/DDBJ whole genome shotgun (WGS) entry which is preliminary data.</text>
</comment>
<evidence type="ECO:0000313" key="7">
    <source>
        <dbReference type="EMBL" id="HIQ64073.1"/>
    </source>
</evidence>
<dbReference type="PANTHER" id="PTHR32463">
    <property type="entry name" value="L-FUCOSE KINASE"/>
    <property type="match status" value="1"/>
</dbReference>
<keyword evidence="2" id="KW-0547">Nucleotide-binding</keyword>
<dbReference type="PANTHER" id="PTHR32463:SF0">
    <property type="entry name" value="L-FUCOSE KINASE"/>
    <property type="match status" value="1"/>
</dbReference>
<gene>
    <name evidence="7" type="ORF">IAA66_10925</name>
</gene>
<proteinExistence type="predicted"/>
<dbReference type="GO" id="GO:0050201">
    <property type="term" value="F:fucokinase activity"/>
    <property type="evidence" value="ECO:0007669"/>
    <property type="project" value="TreeGrafter"/>
</dbReference>
<dbReference type="InterPro" id="IPR036554">
    <property type="entry name" value="GHMP_kinase_C_sf"/>
</dbReference>